<dbReference type="SUPFAM" id="SSF50129">
    <property type="entry name" value="GroES-like"/>
    <property type="match status" value="1"/>
</dbReference>
<evidence type="ECO:0000259" key="4">
    <source>
        <dbReference type="Pfam" id="PF00107"/>
    </source>
</evidence>
<keyword evidence="2" id="KW-0479">Metal-binding</keyword>
<dbReference type="Gene3D" id="3.40.50.720">
    <property type="entry name" value="NAD(P)-binding Rossmann-like Domain"/>
    <property type="match status" value="1"/>
</dbReference>
<comment type="caution">
    <text evidence="6">The sequence shown here is derived from an EMBL/GenBank/DDBJ whole genome shotgun (WGS) entry which is preliminary data.</text>
</comment>
<keyword evidence="7" id="KW-1185">Reference proteome</keyword>
<dbReference type="Pfam" id="PF00107">
    <property type="entry name" value="ADH_zinc_N"/>
    <property type="match status" value="1"/>
</dbReference>
<keyword evidence="6" id="KW-0560">Oxidoreductase</keyword>
<accession>A0ABR9HSG3</accession>
<dbReference type="RefSeq" id="WP_192782075.1">
    <property type="nucleotide sequence ID" value="NZ_JADBEG010000001.1"/>
</dbReference>
<feature type="domain" description="Alcohol dehydrogenase-like C-terminal" evidence="4">
    <location>
        <begin position="184"/>
        <end position="284"/>
    </location>
</feature>
<dbReference type="InterPro" id="IPR013149">
    <property type="entry name" value="ADH-like_C"/>
</dbReference>
<evidence type="ECO:0000313" key="7">
    <source>
        <dbReference type="Proteomes" id="UP000631670"/>
    </source>
</evidence>
<dbReference type="InterPro" id="IPR013154">
    <property type="entry name" value="ADH-like_N"/>
</dbReference>
<reference evidence="6 7" key="1">
    <citation type="submission" date="2020-10" db="EMBL/GenBank/DDBJ databases">
        <title>Sequencing the genomes of 1000 actinobacteria strains.</title>
        <authorList>
            <person name="Klenk H.-P."/>
        </authorList>
    </citation>
    <scope>NUCLEOTIDE SEQUENCE [LARGE SCALE GENOMIC DNA]</scope>
    <source>
        <strain evidence="6 7">DSM 44653</strain>
    </source>
</reference>
<feature type="domain" description="Alcohol dehydrogenase-like N-terminal" evidence="5">
    <location>
        <begin position="25"/>
        <end position="140"/>
    </location>
</feature>
<organism evidence="6 7">
    <name type="scientific">Amycolatopsis lexingtonensis</name>
    <dbReference type="NCBI Taxonomy" id="218822"/>
    <lineage>
        <taxon>Bacteria</taxon>
        <taxon>Bacillati</taxon>
        <taxon>Actinomycetota</taxon>
        <taxon>Actinomycetes</taxon>
        <taxon>Pseudonocardiales</taxon>
        <taxon>Pseudonocardiaceae</taxon>
        <taxon>Amycolatopsis</taxon>
    </lineage>
</organism>
<dbReference type="EC" id="1.1.1.1" evidence="6"/>
<dbReference type="InterPro" id="IPR011032">
    <property type="entry name" value="GroES-like_sf"/>
</dbReference>
<dbReference type="Pfam" id="PF08240">
    <property type="entry name" value="ADH_N"/>
    <property type="match status" value="1"/>
</dbReference>
<proteinExistence type="predicted"/>
<evidence type="ECO:0000259" key="5">
    <source>
        <dbReference type="Pfam" id="PF08240"/>
    </source>
</evidence>
<dbReference type="Proteomes" id="UP000631670">
    <property type="component" value="Unassembled WGS sequence"/>
</dbReference>
<dbReference type="InterPro" id="IPR036291">
    <property type="entry name" value="NAD(P)-bd_dom_sf"/>
</dbReference>
<comment type="cofactor">
    <cofactor evidence="1">
        <name>Zn(2+)</name>
        <dbReference type="ChEBI" id="CHEBI:29105"/>
    </cofactor>
</comment>
<dbReference type="GO" id="GO:0004022">
    <property type="term" value="F:alcohol dehydrogenase (NAD+) activity"/>
    <property type="evidence" value="ECO:0007669"/>
    <property type="project" value="UniProtKB-EC"/>
</dbReference>
<evidence type="ECO:0000313" key="6">
    <source>
        <dbReference type="EMBL" id="MBE1493861.1"/>
    </source>
</evidence>
<evidence type="ECO:0000256" key="2">
    <source>
        <dbReference type="ARBA" id="ARBA00022723"/>
    </source>
</evidence>
<gene>
    <name evidence="6" type="ORF">H4696_000961</name>
</gene>
<sequence length="352" mass="36852">MQSLVLSGPRSLEWQDRPEPRLSAAGDALVRPTASAACDLDRRLVTSPSPFETPFALGHEAVGEIVDLADDEPVLRIGQRVVIPWHISCGTCENCRRGLPGACNSVPPLASFGTSAGGSWGGLFDELVRVPWARHTLTPLPPSIDPFLAASASDNLTDAFQAVRPTLAARPEAEVLVVGGTASLGLLTVLSAVALGAAKVTYLDVDEGRCAKAAAAGATVAAADAYPDRLDGRFDLVVDASAAAEGFRCALLSTRPGGTCVIRSVYFGEPRLPYFSLYATGVNLVVGPPHASPHVPAVLELLGDGTLDPAPVLAGPFGYADAVEVLLEPPPGKPVFTRTCRETPRSRCATWW</sequence>
<name>A0ABR9HSG3_9PSEU</name>
<dbReference type="PANTHER" id="PTHR42813">
    <property type="entry name" value="ZINC-TYPE ALCOHOL DEHYDROGENASE-LIKE"/>
    <property type="match status" value="1"/>
</dbReference>
<evidence type="ECO:0000256" key="3">
    <source>
        <dbReference type="ARBA" id="ARBA00022833"/>
    </source>
</evidence>
<dbReference type="Gene3D" id="3.90.180.10">
    <property type="entry name" value="Medium-chain alcohol dehydrogenases, catalytic domain"/>
    <property type="match status" value="1"/>
</dbReference>
<protein>
    <submittedName>
        <fullName evidence="6">Alcohol dehydrogenase</fullName>
        <ecNumber evidence="6">1.1.1.1</ecNumber>
    </submittedName>
</protein>
<dbReference type="EMBL" id="JADBEG010000001">
    <property type="protein sequence ID" value="MBE1493861.1"/>
    <property type="molecule type" value="Genomic_DNA"/>
</dbReference>
<dbReference type="SUPFAM" id="SSF51735">
    <property type="entry name" value="NAD(P)-binding Rossmann-fold domains"/>
    <property type="match status" value="1"/>
</dbReference>
<keyword evidence="3" id="KW-0862">Zinc</keyword>
<evidence type="ECO:0000256" key="1">
    <source>
        <dbReference type="ARBA" id="ARBA00001947"/>
    </source>
</evidence>
<dbReference type="PANTHER" id="PTHR42813:SF7">
    <property type="entry name" value="ALCOHOL DEHYDROGENASE (ZN-DEPENDENT)-RELATED"/>
    <property type="match status" value="1"/>
</dbReference>